<dbReference type="Gene3D" id="1.20.5.440">
    <property type="entry name" value="ATP synthase delta/epsilon subunit, C-terminal domain"/>
    <property type="match status" value="1"/>
</dbReference>
<dbReference type="GO" id="GO:0045259">
    <property type="term" value="C:proton-transporting ATP synthase complex"/>
    <property type="evidence" value="ECO:0007669"/>
    <property type="project" value="UniProtKB-KW"/>
</dbReference>
<keyword evidence="6 8" id="KW-0139">CF(1)</keyword>
<dbReference type="GO" id="GO:0005524">
    <property type="term" value="F:ATP binding"/>
    <property type="evidence" value="ECO:0007669"/>
    <property type="project" value="UniProtKB-UniRule"/>
</dbReference>
<evidence type="ECO:0000313" key="13">
    <source>
        <dbReference type="Proteomes" id="UP000470082"/>
    </source>
</evidence>
<dbReference type="CDD" id="cd12152">
    <property type="entry name" value="F1-ATPase_delta"/>
    <property type="match status" value="1"/>
</dbReference>
<comment type="function">
    <text evidence="8">Produces ATP from ADP in the presence of a proton gradient across the membrane.</text>
</comment>
<keyword evidence="13" id="KW-1185">Reference proteome</keyword>
<dbReference type="Gene3D" id="2.60.15.10">
    <property type="entry name" value="F0F1 ATP synthase delta/epsilon subunit, N-terminal"/>
    <property type="match status" value="1"/>
</dbReference>
<dbReference type="SUPFAM" id="SSF46604">
    <property type="entry name" value="Epsilon subunit of F1F0-ATP synthase C-terminal domain"/>
    <property type="match status" value="1"/>
</dbReference>
<dbReference type="InterPro" id="IPR036794">
    <property type="entry name" value="ATP_F1_dsu/esu_C_sf"/>
</dbReference>
<evidence type="ECO:0000259" key="11">
    <source>
        <dbReference type="Pfam" id="PF02823"/>
    </source>
</evidence>
<dbReference type="SUPFAM" id="SSF51344">
    <property type="entry name" value="Epsilon subunit of F1F0-ATP synthase N-terminal domain"/>
    <property type="match status" value="1"/>
</dbReference>
<comment type="subunit">
    <text evidence="8 9">F-type ATPases have 2 components, CF(1) - the catalytic core - and CF(0) - the membrane proton channel. CF(1) has five subunits: alpha(3), beta(3), gamma(1), delta(1), epsilon(1). CF(0) has three main subunits: a, b and c.</text>
</comment>
<feature type="domain" description="ATP synthase epsilon subunit C-terminal" evidence="10">
    <location>
        <begin position="86"/>
        <end position="129"/>
    </location>
</feature>
<evidence type="ECO:0000256" key="7">
    <source>
        <dbReference type="ARBA" id="ARBA00023310"/>
    </source>
</evidence>
<evidence type="ECO:0000256" key="2">
    <source>
        <dbReference type="ARBA" id="ARBA00005712"/>
    </source>
</evidence>
<keyword evidence="7 8" id="KW-0066">ATP synthesis</keyword>
<dbReference type="Pfam" id="PF02823">
    <property type="entry name" value="ATP-synt_DE_N"/>
    <property type="match status" value="1"/>
</dbReference>
<dbReference type="InterPro" id="IPR020546">
    <property type="entry name" value="ATP_synth_F1_dsu/esu_N"/>
</dbReference>
<comment type="similarity">
    <text evidence="2 8 9">Belongs to the ATPase epsilon chain family.</text>
</comment>
<evidence type="ECO:0000256" key="3">
    <source>
        <dbReference type="ARBA" id="ARBA00022448"/>
    </source>
</evidence>
<sequence length="132" mass="15056">MNFNLHIVSSDRIFYQGECESLIVPTNDGLVGILANHSNVIMALIPGQLQYRRPNQKDEYCSIGSGMIKVENNDVLVLIDTIERPDEIDEKRARLAVAKAKEELLQKRSMQEYHMAQAHLQRALSRLKVKSH</sequence>
<dbReference type="Pfam" id="PF00401">
    <property type="entry name" value="ATP-synt_DE"/>
    <property type="match status" value="1"/>
</dbReference>
<dbReference type="InterPro" id="IPR036771">
    <property type="entry name" value="ATPsynth_dsu/esu_N"/>
</dbReference>
<keyword evidence="4 8" id="KW-0406">Ion transport</keyword>
<dbReference type="InterPro" id="IPR001469">
    <property type="entry name" value="ATP_synth_F1_dsu/esu"/>
</dbReference>
<dbReference type="Proteomes" id="UP000470082">
    <property type="component" value="Unassembled WGS sequence"/>
</dbReference>
<keyword evidence="8" id="KW-1003">Cell membrane</keyword>
<dbReference type="HAMAP" id="MF_00530">
    <property type="entry name" value="ATP_synth_epsil_bac"/>
    <property type="match status" value="1"/>
</dbReference>
<organism evidence="12 13">
    <name type="scientific">Floccifex porci</name>
    <dbReference type="NCBI Taxonomy" id="2606629"/>
    <lineage>
        <taxon>Bacteria</taxon>
        <taxon>Bacillati</taxon>
        <taxon>Bacillota</taxon>
        <taxon>Erysipelotrichia</taxon>
        <taxon>Erysipelotrichales</taxon>
        <taxon>Erysipelotrichaceae</taxon>
        <taxon>Floccifex</taxon>
    </lineage>
</organism>
<dbReference type="PANTHER" id="PTHR13822:SF10">
    <property type="entry name" value="ATP SYNTHASE EPSILON CHAIN, CHLOROPLASTIC"/>
    <property type="match status" value="1"/>
</dbReference>
<evidence type="ECO:0000256" key="8">
    <source>
        <dbReference type="HAMAP-Rule" id="MF_00530"/>
    </source>
</evidence>
<evidence type="ECO:0000259" key="10">
    <source>
        <dbReference type="Pfam" id="PF00401"/>
    </source>
</evidence>
<comment type="subcellular location">
    <subcellularLocation>
        <location evidence="1 8">Cell membrane</location>
        <topology evidence="1 8">Peripheral membrane protein</topology>
    </subcellularLocation>
</comment>
<dbReference type="GO" id="GO:0005886">
    <property type="term" value="C:plasma membrane"/>
    <property type="evidence" value="ECO:0007669"/>
    <property type="project" value="UniProtKB-SubCell"/>
</dbReference>
<dbReference type="GO" id="GO:0046933">
    <property type="term" value="F:proton-transporting ATP synthase activity, rotational mechanism"/>
    <property type="evidence" value="ECO:0007669"/>
    <property type="project" value="UniProtKB-UniRule"/>
</dbReference>
<dbReference type="AlphaFoldDB" id="A0A7X2N3B6"/>
<feature type="domain" description="ATP synthase F1 complex delta/epsilon subunit N-terminal" evidence="11">
    <location>
        <begin position="3"/>
        <end position="81"/>
    </location>
</feature>
<protein>
    <recommendedName>
        <fullName evidence="8">ATP synthase epsilon chain</fullName>
    </recommendedName>
    <alternativeName>
        <fullName evidence="8">ATP synthase F1 sector epsilon subunit</fullName>
    </alternativeName>
    <alternativeName>
        <fullName evidence="8">F-ATPase epsilon subunit</fullName>
    </alternativeName>
</protein>
<dbReference type="PANTHER" id="PTHR13822">
    <property type="entry name" value="ATP SYNTHASE DELTA/EPSILON CHAIN"/>
    <property type="match status" value="1"/>
</dbReference>
<dbReference type="InterPro" id="IPR020547">
    <property type="entry name" value="ATP_synth_F1_esu_C"/>
</dbReference>
<evidence type="ECO:0000313" key="12">
    <source>
        <dbReference type="EMBL" id="MSS01708.1"/>
    </source>
</evidence>
<keyword evidence="3 8" id="KW-0813">Transport</keyword>
<evidence type="ECO:0000256" key="4">
    <source>
        <dbReference type="ARBA" id="ARBA00023065"/>
    </source>
</evidence>
<dbReference type="RefSeq" id="WP_154460246.1">
    <property type="nucleotide sequence ID" value="NZ_JBJEEW010000095.1"/>
</dbReference>
<name>A0A7X2N3B6_9FIRM</name>
<evidence type="ECO:0000256" key="9">
    <source>
        <dbReference type="RuleBase" id="RU003656"/>
    </source>
</evidence>
<comment type="caution">
    <text evidence="12">The sequence shown here is derived from an EMBL/GenBank/DDBJ whole genome shotgun (WGS) entry which is preliminary data.</text>
</comment>
<dbReference type="EMBL" id="VUMM01000011">
    <property type="protein sequence ID" value="MSS01708.1"/>
    <property type="molecule type" value="Genomic_DNA"/>
</dbReference>
<dbReference type="NCBIfam" id="TIGR01216">
    <property type="entry name" value="ATP_synt_epsi"/>
    <property type="match status" value="1"/>
</dbReference>
<keyword evidence="8" id="KW-0375">Hydrogen ion transport</keyword>
<proteinExistence type="inferred from homology"/>
<evidence type="ECO:0000256" key="6">
    <source>
        <dbReference type="ARBA" id="ARBA00023196"/>
    </source>
</evidence>
<evidence type="ECO:0000256" key="5">
    <source>
        <dbReference type="ARBA" id="ARBA00023136"/>
    </source>
</evidence>
<reference evidence="12 13" key="1">
    <citation type="submission" date="2019-08" db="EMBL/GenBank/DDBJ databases">
        <title>In-depth cultivation of the pig gut microbiome towards novel bacterial diversity and tailored functional studies.</title>
        <authorList>
            <person name="Wylensek D."/>
            <person name="Hitch T.C.A."/>
            <person name="Clavel T."/>
        </authorList>
    </citation>
    <scope>NUCLEOTIDE SEQUENCE [LARGE SCALE GENOMIC DNA]</scope>
    <source>
        <strain evidence="12 13">LKV-178-WT-2G</strain>
    </source>
</reference>
<gene>
    <name evidence="8 12" type="primary">atpC</name>
    <name evidence="12" type="ORF">FYJ50_06305</name>
</gene>
<accession>A0A7X2N3B6</accession>
<evidence type="ECO:0000256" key="1">
    <source>
        <dbReference type="ARBA" id="ARBA00004202"/>
    </source>
</evidence>
<keyword evidence="5 8" id="KW-0472">Membrane</keyword>